<protein>
    <recommendedName>
        <fullName evidence="1">ABM domain-containing protein</fullName>
    </recommendedName>
</protein>
<proteinExistence type="predicted"/>
<dbReference type="PANTHER" id="PTHR40624:SF1">
    <property type="entry name" value="BIOSYNTHESIS MONOOXYGENASE, PUTATIVE (AFU_ORTHOLOGUE AFUA_1G12025)-RELATED"/>
    <property type="match status" value="1"/>
</dbReference>
<accession>A0A6A6J4C5</accession>
<organism evidence="2 3">
    <name type="scientific">Westerdykella ornata</name>
    <dbReference type="NCBI Taxonomy" id="318751"/>
    <lineage>
        <taxon>Eukaryota</taxon>
        <taxon>Fungi</taxon>
        <taxon>Dikarya</taxon>
        <taxon>Ascomycota</taxon>
        <taxon>Pezizomycotina</taxon>
        <taxon>Dothideomycetes</taxon>
        <taxon>Pleosporomycetidae</taxon>
        <taxon>Pleosporales</taxon>
        <taxon>Sporormiaceae</taxon>
        <taxon>Westerdykella</taxon>
    </lineage>
</organism>
<dbReference type="AlphaFoldDB" id="A0A6A6J4C5"/>
<dbReference type="GeneID" id="54550417"/>
<sequence length="221" mass="24627">MPTTVVFTKFQTAGGAARQSVIDELGKLSDYVKENEGGCIRYAVTIPRDQNEGKSVYVIEEYTSQEALDAHTGSKAVAETLAYFQEKPALFSGPMEVAVTESSSAFSRSKIAEASDPFIAYAEIGYQDGTIHGALEGWSAVTKETQERESDSLAYYIVKDKENDVTIRTFEVYISEAYCRGVHFKNKAVFENRAKYGDIRTYFRPVFLKLVAGWLGRSEDK</sequence>
<dbReference type="InterPro" id="IPR007138">
    <property type="entry name" value="ABM_dom"/>
</dbReference>
<name>A0A6A6J4C5_WESOR</name>
<dbReference type="InterPro" id="IPR011008">
    <property type="entry name" value="Dimeric_a/b-barrel"/>
</dbReference>
<evidence type="ECO:0000313" key="3">
    <source>
        <dbReference type="Proteomes" id="UP000800097"/>
    </source>
</evidence>
<dbReference type="Pfam" id="PF03992">
    <property type="entry name" value="ABM"/>
    <property type="match status" value="1"/>
</dbReference>
<dbReference type="Proteomes" id="UP000800097">
    <property type="component" value="Unassembled WGS sequence"/>
</dbReference>
<keyword evidence="3" id="KW-1185">Reference proteome</keyword>
<reference evidence="2" key="1">
    <citation type="journal article" date="2020" name="Stud. Mycol.">
        <title>101 Dothideomycetes genomes: a test case for predicting lifestyles and emergence of pathogens.</title>
        <authorList>
            <person name="Haridas S."/>
            <person name="Albert R."/>
            <person name="Binder M."/>
            <person name="Bloem J."/>
            <person name="Labutti K."/>
            <person name="Salamov A."/>
            <person name="Andreopoulos B."/>
            <person name="Baker S."/>
            <person name="Barry K."/>
            <person name="Bills G."/>
            <person name="Bluhm B."/>
            <person name="Cannon C."/>
            <person name="Castanera R."/>
            <person name="Culley D."/>
            <person name="Daum C."/>
            <person name="Ezra D."/>
            <person name="Gonzalez J."/>
            <person name="Henrissat B."/>
            <person name="Kuo A."/>
            <person name="Liang C."/>
            <person name="Lipzen A."/>
            <person name="Lutzoni F."/>
            <person name="Magnuson J."/>
            <person name="Mondo S."/>
            <person name="Nolan M."/>
            <person name="Ohm R."/>
            <person name="Pangilinan J."/>
            <person name="Park H.-J."/>
            <person name="Ramirez L."/>
            <person name="Alfaro M."/>
            <person name="Sun H."/>
            <person name="Tritt A."/>
            <person name="Yoshinaga Y."/>
            <person name="Zwiers L.-H."/>
            <person name="Turgeon B."/>
            <person name="Goodwin S."/>
            <person name="Spatafora J."/>
            <person name="Crous P."/>
            <person name="Grigoriev I."/>
        </authorList>
    </citation>
    <scope>NUCLEOTIDE SEQUENCE</scope>
    <source>
        <strain evidence="2">CBS 379.55</strain>
    </source>
</reference>
<evidence type="ECO:0000259" key="1">
    <source>
        <dbReference type="PROSITE" id="PS51725"/>
    </source>
</evidence>
<gene>
    <name evidence="2" type="ORF">EI97DRAFT_428239</name>
</gene>
<dbReference type="PANTHER" id="PTHR40624">
    <property type="entry name" value="BIOSYNTHESIS MONOOXYGENASE, PUTATIVE (AFU_ORTHOLOGUE AFUA_1G12025)-RELATED"/>
    <property type="match status" value="1"/>
</dbReference>
<dbReference type="RefSeq" id="XP_033648959.1">
    <property type="nucleotide sequence ID" value="XM_033797242.1"/>
</dbReference>
<dbReference type="SUPFAM" id="SSF54909">
    <property type="entry name" value="Dimeric alpha+beta barrel"/>
    <property type="match status" value="1"/>
</dbReference>
<evidence type="ECO:0000313" key="2">
    <source>
        <dbReference type="EMBL" id="KAF2271420.1"/>
    </source>
</evidence>
<dbReference type="EMBL" id="ML986542">
    <property type="protein sequence ID" value="KAF2271420.1"/>
    <property type="molecule type" value="Genomic_DNA"/>
</dbReference>
<dbReference type="OrthoDB" id="4520428at2759"/>
<feature type="domain" description="ABM" evidence="1">
    <location>
        <begin position="4"/>
        <end position="99"/>
    </location>
</feature>
<dbReference type="Gene3D" id="3.30.70.100">
    <property type="match status" value="1"/>
</dbReference>
<dbReference type="PROSITE" id="PS51725">
    <property type="entry name" value="ABM"/>
    <property type="match status" value="1"/>
</dbReference>